<accession>A0A8H8WYH1</accession>
<gene>
    <name evidence="2" type="ORF">mvi_51760</name>
</gene>
<protein>
    <submittedName>
        <fullName evidence="2">Uncharacterized protein</fullName>
    </submittedName>
</protein>
<feature type="region of interest" description="Disordered" evidence="1">
    <location>
        <begin position="109"/>
        <end position="133"/>
    </location>
</feature>
<evidence type="ECO:0000313" key="2">
    <source>
        <dbReference type="EMBL" id="BCM86715.1"/>
    </source>
</evidence>
<proteinExistence type="predicted"/>
<reference evidence="2" key="1">
    <citation type="submission" date="2020-11" db="EMBL/GenBank/DDBJ databases">
        <title>Complete genome sequence of a novel pathogenic Methylobacterium strain isolated from rice in Vietnam.</title>
        <authorList>
            <person name="Lai K."/>
            <person name="Okazaki S."/>
            <person name="Higashi K."/>
            <person name="Mori H."/>
            <person name="Toyoda A."/>
            <person name="Kurokawa K."/>
        </authorList>
    </citation>
    <scope>NUCLEOTIDE SEQUENCE</scope>
    <source>
        <strain evidence="2">VL1</strain>
    </source>
</reference>
<dbReference type="KEGG" id="mind:mvi_51760"/>
<dbReference type="EMBL" id="AP024145">
    <property type="protein sequence ID" value="BCM86715.1"/>
    <property type="molecule type" value="Genomic_DNA"/>
</dbReference>
<feature type="compositionally biased region" description="Basic and acidic residues" evidence="1">
    <location>
        <begin position="109"/>
        <end position="124"/>
    </location>
</feature>
<name>A0A8H8WYH1_9HYPH</name>
<evidence type="ECO:0000256" key="1">
    <source>
        <dbReference type="SAM" id="MobiDB-lite"/>
    </source>
</evidence>
<dbReference type="AlphaFoldDB" id="A0A8H8WYH1"/>
<sequence>MPVNITGAVGDDHRAARHRWDGDLWGERLEPGAVMRRDQVRHRTERDTTRREALIVGITCQQSRVAAGEADMERKAGIVLAATGSGTIHEAAAGKGHDRARLPDQEIAFRSEDRRKPSRSRPDPLTRNNPSAIPQMWKSECCMEMIPVPMRQNDQWSFGRIRCKIPRRRVSVEGDRKADIEVNQRFSLNVH</sequence>
<dbReference type="Proteomes" id="UP000663508">
    <property type="component" value="Chromosome"/>
</dbReference>
<organism evidence="2 3">
    <name type="scientific">Methylobacterium indicum</name>
    <dbReference type="NCBI Taxonomy" id="1775910"/>
    <lineage>
        <taxon>Bacteria</taxon>
        <taxon>Pseudomonadati</taxon>
        <taxon>Pseudomonadota</taxon>
        <taxon>Alphaproteobacteria</taxon>
        <taxon>Hyphomicrobiales</taxon>
        <taxon>Methylobacteriaceae</taxon>
        <taxon>Methylobacterium</taxon>
    </lineage>
</organism>
<evidence type="ECO:0000313" key="3">
    <source>
        <dbReference type="Proteomes" id="UP000663508"/>
    </source>
</evidence>